<evidence type="ECO:0000256" key="1">
    <source>
        <dbReference type="ARBA" id="ARBA00006847"/>
    </source>
</evidence>
<dbReference type="Gene3D" id="3.40.50.300">
    <property type="entry name" value="P-loop containing nucleotide triphosphate hydrolases"/>
    <property type="match status" value="2"/>
</dbReference>
<evidence type="ECO:0000256" key="4">
    <source>
        <dbReference type="ARBA" id="ARBA00022741"/>
    </source>
</evidence>
<comment type="similarity">
    <text evidence="1">In the N-terminal section; belongs to the CRISPR-associated nuclease Cas3-HD family.</text>
</comment>
<dbReference type="Pfam" id="PF18019">
    <property type="entry name" value="Cas3_HD"/>
    <property type="match status" value="1"/>
</dbReference>
<evidence type="ECO:0000256" key="6">
    <source>
        <dbReference type="ARBA" id="ARBA00022806"/>
    </source>
</evidence>
<dbReference type="NCBIfam" id="TIGR02621">
    <property type="entry name" value="cas3_GSU0051"/>
    <property type="match status" value="1"/>
</dbReference>
<organism evidence="11 12">
    <name type="scientific">Candidatus Synechococcus spongiarum 15L</name>
    <dbReference type="NCBI Taxonomy" id="1608419"/>
    <lineage>
        <taxon>Bacteria</taxon>
        <taxon>Bacillati</taxon>
        <taxon>Cyanobacteriota</taxon>
        <taxon>Cyanophyceae</taxon>
        <taxon>Synechococcales</taxon>
        <taxon>Synechococcaceae</taxon>
        <taxon>Synechococcus</taxon>
    </lineage>
</organism>
<comment type="caution">
    <text evidence="11">The sequence shown here is derived from an EMBL/GenBank/DDBJ whole genome shotgun (WGS) entry which is preliminary data.</text>
</comment>
<dbReference type="InterPro" id="IPR014001">
    <property type="entry name" value="Helicase_ATP-bd"/>
</dbReference>
<dbReference type="Proteomes" id="UP000035037">
    <property type="component" value="Unassembled WGS sequence"/>
</dbReference>
<evidence type="ECO:0000256" key="7">
    <source>
        <dbReference type="ARBA" id="ARBA00022840"/>
    </source>
</evidence>
<dbReference type="InterPro" id="IPR013444">
    <property type="entry name" value="Helicase_Cas3_CRISPR-ass_Anaes"/>
</dbReference>
<dbReference type="Gene3D" id="1.10.3210.30">
    <property type="match status" value="1"/>
</dbReference>
<sequence length="990" mass="108923">MNLSPTDFSGFFHAIHGYDPFPWQQRLVNELADGSDRQPPDIWPDVLDLPTGSGKTAALDVAIFHLALRADEPGKAALRIALVVDRRLVVDDAFSRARTIAKTLLCNSLKKDVEGWEVVKEVAHRLRGLAGQDAPPLVVQRLRGGVPLEHDWARTPTQPTILCSTVDQVGSRLLFRGYGVSDRMKPVHAGLLGVNSLILLDEAHLSEPFRQTLDGVCNIGRAKMKVALLSATPGQNAERPFTLSYEDQDHPILSKRLKAPKVVTLKPEVDKTKAAETFACEARTVAEQLQEEGVSSAAIAVVVNRVALARDVFTELSNDSGKDVVLMIGRSRDIDRDKIASKLAPFRTGNQESRSKAKPLFIVATQCLEVGVDLDLDGLVTQAASLDALRQRFGRLNRAGRPVTAKGVILALAKDLAKKADDPVYGNRIRLTWEALKTVADEDHVDSVDFGVEALPERLKRAGIDLDDLAAERPDAPVLMPAYLDLWSQTWPRPTADPEVSLFLHGSERTTSGVSIVWRSDIYKADLEENSSVDRIKKIMALVPPRASEIVEVPLWIARKWLSQPAGALIDGMDVSDAPERETESHDTANSRGEPLGHVFRWAGADDPRTGIISAKNLRMGDLLVVPAEYGGCDEFGWAPDSTAPVSDVADQAAKPYWGRRCAVRITRDVVRTDEQWNRIASVLDGAEDVDGSDLVEPLLGALPSEAMNDNSNGSPMSRNVWEPLNALLRAKEQKKEQKIDVHFPYSNDPKRGAILVASRGVQGEGDLDGSVPTTEDDGASHGVEPVELDAHGCKVADLAKDFSRKLHPQDMDIANDLERAAYLHDAGKADPRFQVMLAGGDPWNRPDGPPLAKSGRSWSPQAWERASLPKGWRHEALSVRMARLHPALAKARDPALVLWLIGTHHGFGRPFFNFLDSDPENPLGCLEMDQWQLPPDEVGPQSLAFDFDGFDWPSLFEHLKRRYGIWGLAHLEAILRLADHRASEEERKS</sequence>
<dbReference type="InterPro" id="IPR038257">
    <property type="entry name" value="CRISPR-assoc_Cas3_HD_sf"/>
</dbReference>
<keyword evidence="4" id="KW-0547">Nucleotide-binding</keyword>
<evidence type="ECO:0000313" key="11">
    <source>
        <dbReference type="EMBL" id="KKZ13758.1"/>
    </source>
</evidence>
<feature type="domain" description="HD Cas3-type" evidence="10">
    <location>
        <begin position="782"/>
        <end position="982"/>
    </location>
</feature>
<evidence type="ECO:0000256" key="5">
    <source>
        <dbReference type="ARBA" id="ARBA00022801"/>
    </source>
</evidence>
<dbReference type="EMBL" id="JYFQ01000070">
    <property type="protein sequence ID" value="KKZ13758.1"/>
    <property type="molecule type" value="Genomic_DNA"/>
</dbReference>
<keyword evidence="3" id="KW-0479">Metal-binding</keyword>
<proteinExistence type="inferred from homology"/>
<feature type="domain" description="Helicase ATP-binding" evidence="9">
    <location>
        <begin position="46"/>
        <end position="251"/>
    </location>
</feature>
<dbReference type="InterPro" id="IPR027417">
    <property type="entry name" value="P-loop_NTPase"/>
</dbReference>
<gene>
    <name evidence="11" type="ORF">TQ37_03500</name>
</gene>
<keyword evidence="8" id="KW-0051">Antiviral defense</keyword>
<reference evidence="11 12" key="2">
    <citation type="submission" date="2015-05" db="EMBL/GenBank/DDBJ databases">
        <title>Lifestyle Evolution in Cyanobacterial Symbionts of Sponges.</title>
        <authorList>
            <person name="Burgsdorf I."/>
            <person name="Slaby B.M."/>
            <person name="Handley K.M."/>
            <person name="Haber M."/>
            <person name="Blom J."/>
            <person name="Marshall C.W."/>
            <person name="Gilbert J.A."/>
            <person name="Hentschel U."/>
            <person name="Steindler L."/>
        </authorList>
    </citation>
    <scope>NUCLEOTIDE SEQUENCE [LARGE SCALE GENOMIC DNA]</scope>
    <source>
        <strain evidence="11">15L</strain>
    </source>
</reference>
<evidence type="ECO:0000313" key="12">
    <source>
        <dbReference type="Proteomes" id="UP000035037"/>
    </source>
</evidence>
<comment type="similarity">
    <text evidence="2">In the central section; belongs to the CRISPR-associated helicase Cas3 family.</text>
</comment>
<dbReference type="GO" id="GO:0016787">
    <property type="term" value="F:hydrolase activity"/>
    <property type="evidence" value="ECO:0007669"/>
    <property type="project" value="UniProtKB-KW"/>
</dbReference>
<evidence type="ECO:0000259" key="9">
    <source>
        <dbReference type="PROSITE" id="PS51192"/>
    </source>
</evidence>
<dbReference type="PATRIC" id="fig|1608419.3.peg.2149"/>
<evidence type="ECO:0000259" key="10">
    <source>
        <dbReference type="PROSITE" id="PS51643"/>
    </source>
</evidence>
<dbReference type="SUPFAM" id="SSF52540">
    <property type="entry name" value="P-loop containing nucleoside triphosphate hydrolases"/>
    <property type="match status" value="1"/>
</dbReference>
<keyword evidence="6" id="KW-0347">Helicase</keyword>
<dbReference type="Pfam" id="PF22590">
    <property type="entry name" value="Cas3-like_C_2"/>
    <property type="match status" value="1"/>
</dbReference>
<evidence type="ECO:0000256" key="2">
    <source>
        <dbReference type="ARBA" id="ARBA00009046"/>
    </source>
</evidence>
<dbReference type="AlphaFoldDB" id="A0A0G8AXJ3"/>
<dbReference type="InterPro" id="IPR006483">
    <property type="entry name" value="CRISPR-assoc_Cas3_HD"/>
</dbReference>
<evidence type="ECO:0000256" key="3">
    <source>
        <dbReference type="ARBA" id="ARBA00022723"/>
    </source>
</evidence>
<dbReference type="GO" id="GO:0005524">
    <property type="term" value="F:ATP binding"/>
    <property type="evidence" value="ECO:0007669"/>
    <property type="project" value="UniProtKB-KW"/>
</dbReference>
<dbReference type="InterPro" id="IPR054712">
    <property type="entry name" value="Cas3-like_dom"/>
</dbReference>
<reference evidence="11 12" key="1">
    <citation type="submission" date="2015-02" db="EMBL/GenBank/DDBJ databases">
        <authorList>
            <person name="Slaby B."/>
            <person name="Hentschel U."/>
        </authorList>
    </citation>
    <scope>NUCLEOTIDE SEQUENCE [LARGE SCALE GENOMIC DNA]</scope>
    <source>
        <strain evidence="11">15L</strain>
    </source>
</reference>
<dbReference type="SUPFAM" id="SSF109604">
    <property type="entry name" value="HD-domain/PDEase-like"/>
    <property type="match status" value="1"/>
</dbReference>
<dbReference type="GO" id="GO:0051607">
    <property type="term" value="P:defense response to virus"/>
    <property type="evidence" value="ECO:0007669"/>
    <property type="project" value="UniProtKB-KW"/>
</dbReference>
<dbReference type="GO" id="GO:0004386">
    <property type="term" value="F:helicase activity"/>
    <property type="evidence" value="ECO:0007669"/>
    <property type="project" value="UniProtKB-KW"/>
</dbReference>
<evidence type="ECO:0008006" key="13">
    <source>
        <dbReference type="Google" id="ProtNLM"/>
    </source>
</evidence>
<keyword evidence="7" id="KW-0067">ATP-binding</keyword>
<dbReference type="PROSITE" id="PS51192">
    <property type="entry name" value="HELICASE_ATP_BIND_1"/>
    <property type="match status" value="1"/>
</dbReference>
<name>A0A0G8AXJ3_9SYNE</name>
<keyword evidence="5" id="KW-0378">Hydrolase</keyword>
<accession>A0A0G8AXJ3</accession>
<evidence type="ECO:0000256" key="8">
    <source>
        <dbReference type="ARBA" id="ARBA00023118"/>
    </source>
</evidence>
<dbReference type="GO" id="GO:0046872">
    <property type="term" value="F:metal ion binding"/>
    <property type="evidence" value="ECO:0007669"/>
    <property type="project" value="UniProtKB-KW"/>
</dbReference>
<dbReference type="SMART" id="SM00487">
    <property type="entry name" value="DEXDc"/>
    <property type="match status" value="1"/>
</dbReference>
<dbReference type="PROSITE" id="PS51643">
    <property type="entry name" value="HD_CAS3"/>
    <property type="match status" value="1"/>
</dbReference>
<protein>
    <recommendedName>
        <fullName evidence="13">HD Cas3-type domain-containing protein</fullName>
    </recommendedName>
</protein>